<name>A0A2N1JCV1_9BASI</name>
<organism evidence="4 5">
    <name type="scientific">Malassezia vespertilionis</name>
    <dbReference type="NCBI Taxonomy" id="2020962"/>
    <lineage>
        <taxon>Eukaryota</taxon>
        <taxon>Fungi</taxon>
        <taxon>Dikarya</taxon>
        <taxon>Basidiomycota</taxon>
        <taxon>Ustilaginomycotina</taxon>
        <taxon>Malasseziomycetes</taxon>
        <taxon>Malasseziales</taxon>
        <taxon>Malasseziaceae</taxon>
        <taxon>Malassezia</taxon>
    </lineage>
</organism>
<evidence type="ECO:0000256" key="1">
    <source>
        <dbReference type="SAM" id="Coils"/>
    </source>
</evidence>
<evidence type="ECO:0000259" key="3">
    <source>
        <dbReference type="SMART" id="SM01406"/>
    </source>
</evidence>
<feature type="coiled-coil region" evidence="1">
    <location>
        <begin position="158"/>
        <end position="185"/>
    </location>
</feature>
<evidence type="ECO:0000256" key="2">
    <source>
        <dbReference type="SAM" id="MobiDB-lite"/>
    </source>
</evidence>
<accession>A0A2N1JCV1</accession>
<dbReference type="PANTHER" id="PTHR21561:SF12">
    <property type="entry name" value="INO80 COMPLEX SUBUNIT B"/>
    <property type="match status" value="1"/>
</dbReference>
<dbReference type="GO" id="GO:0031011">
    <property type="term" value="C:Ino80 complex"/>
    <property type="evidence" value="ECO:0007669"/>
    <property type="project" value="InterPro"/>
</dbReference>
<keyword evidence="5" id="KW-1185">Reference proteome</keyword>
<dbReference type="Pfam" id="PF04795">
    <property type="entry name" value="PAPA-1"/>
    <property type="match status" value="1"/>
</dbReference>
<protein>
    <recommendedName>
        <fullName evidence="3">INO80 complex subunit B-like conserved region domain-containing protein</fullName>
    </recommendedName>
</protein>
<gene>
    <name evidence="4" type="ORF">MVES_001611</name>
</gene>
<dbReference type="STRING" id="2020962.A0A2N1JCV1"/>
<dbReference type="InterPro" id="IPR029523">
    <property type="entry name" value="INO80B/Ies2"/>
</dbReference>
<proteinExistence type="predicted"/>
<feature type="compositionally biased region" description="Low complexity" evidence="2">
    <location>
        <begin position="78"/>
        <end position="93"/>
    </location>
</feature>
<feature type="compositionally biased region" description="Basic residues" evidence="2">
    <location>
        <begin position="65"/>
        <end position="77"/>
    </location>
</feature>
<feature type="compositionally biased region" description="Acidic residues" evidence="2">
    <location>
        <begin position="110"/>
        <end position="125"/>
    </location>
</feature>
<feature type="compositionally biased region" description="Acidic residues" evidence="2">
    <location>
        <begin position="8"/>
        <end position="26"/>
    </location>
</feature>
<dbReference type="OrthoDB" id="2021186at2759"/>
<dbReference type="AlphaFoldDB" id="A0A2N1JCV1"/>
<dbReference type="SMART" id="SM01406">
    <property type="entry name" value="PAPA-1"/>
    <property type="match status" value="1"/>
</dbReference>
<feature type="compositionally biased region" description="Acidic residues" evidence="2">
    <location>
        <begin position="45"/>
        <end position="58"/>
    </location>
</feature>
<dbReference type="InterPro" id="IPR006880">
    <property type="entry name" value="INO80B_C"/>
</dbReference>
<feature type="region of interest" description="Disordered" evidence="2">
    <location>
        <begin position="1"/>
        <end position="143"/>
    </location>
</feature>
<dbReference type="Proteomes" id="UP000232875">
    <property type="component" value="Unassembled WGS sequence"/>
</dbReference>
<dbReference type="EMBL" id="KZ454989">
    <property type="protein sequence ID" value="PKI84357.1"/>
    <property type="molecule type" value="Genomic_DNA"/>
</dbReference>
<sequence>MALAEADYAMDDVEDESQPDYAEGEPEFGTQSEDSEGVSDVYESHEEDELVDEMEDAPTPETNRKSRGKTLRVRLSRSKSSTDSTPQSTPSRRLSGRLPKRTMLARAAQDSEEDDDELDDSDDSEMERSSDAPMTARQVARLNKQRGVATQELVELPMELALRRSETARRRRNQSEKKLEDDKIETINRLLKKQVGKVRSGKHQTDDELHADAPRDMRANYPLPMFRYISRAENSVLAVPLAEDGREGAYAHALRSAFGQYDARAAV</sequence>
<dbReference type="PANTHER" id="PTHR21561">
    <property type="entry name" value="INO80 COMPLEX SUBUNIT B"/>
    <property type="match status" value="1"/>
</dbReference>
<reference evidence="4 5" key="1">
    <citation type="submission" date="2017-10" db="EMBL/GenBank/DDBJ databases">
        <title>A novel species of cold-tolerant Malassezia isolated from bats.</title>
        <authorList>
            <person name="Lorch J.M."/>
            <person name="Palmer J.M."/>
            <person name="Vanderwolf K.J."/>
            <person name="Schmidt K.Z."/>
            <person name="Verant M.L."/>
            <person name="Weller T.J."/>
            <person name="Blehert D.S."/>
        </authorList>
    </citation>
    <scope>NUCLEOTIDE SEQUENCE [LARGE SCALE GENOMIC DNA]</scope>
    <source>
        <strain evidence="4 5">NWHC:44797-103</strain>
    </source>
</reference>
<evidence type="ECO:0000313" key="5">
    <source>
        <dbReference type="Proteomes" id="UP000232875"/>
    </source>
</evidence>
<feature type="domain" description="INO80 complex subunit B-like conserved region" evidence="3">
    <location>
        <begin position="159"/>
        <end position="243"/>
    </location>
</feature>
<evidence type="ECO:0000313" key="4">
    <source>
        <dbReference type="EMBL" id="PKI84357.1"/>
    </source>
</evidence>
<keyword evidence="1" id="KW-0175">Coiled coil</keyword>
<dbReference type="GO" id="GO:0006338">
    <property type="term" value="P:chromatin remodeling"/>
    <property type="evidence" value="ECO:0007669"/>
    <property type="project" value="InterPro"/>
</dbReference>